<dbReference type="PANTHER" id="PTHR43806">
    <property type="entry name" value="PEPTIDASE S8"/>
    <property type="match status" value="1"/>
</dbReference>
<evidence type="ECO:0000256" key="3">
    <source>
        <dbReference type="ARBA" id="ARBA00022729"/>
    </source>
</evidence>
<proteinExistence type="inferred from homology"/>
<dbReference type="InterPro" id="IPR015500">
    <property type="entry name" value="Peptidase_S8_subtilisin-rel"/>
</dbReference>
<evidence type="ECO:0000256" key="1">
    <source>
        <dbReference type="ARBA" id="ARBA00011073"/>
    </source>
</evidence>
<dbReference type="SUPFAM" id="SSF52743">
    <property type="entry name" value="Subtilisin-like"/>
    <property type="match status" value="1"/>
</dbReference>
<name>A0ABR0K6D8_9EURO</name>
<comment type="caution">
    <text evidence="11">The sequence shown here is derived from an EMBL/GenBank/DDBJ whole genome shotgun (WGS) entry which is preliminary data.</text>
</comment>
<keyword evidence="5 7" id="KW-0720">Serine protease</keyword>
<feature type="active site" description="Charge relay system" evidence="7">
    <location>
        <position position="413"/>
    </location>
</feature>
<protein>
    <recommendedName>
        <fullName evidence="10">Peptidase S8/S53 domain-containing protein</fullName>
    </recommendedName>
</protein>
<evidence type="ECO:0000256" key="9">
    <source>
        <dbReference type="SAM" id="SignalP"/>
    </source>
</evidence>
<dbReference type="InterPro" id="IPR050131">
    <property type="entry name" value="Peptidase_S8_subtilisin-like"/>
</dbReference>
<feature type="signal peptide" evidence="9">
    <location>
        <begin position="1"/>
        <end position="21"/>
    </location>
</feature>
<keyword evidence="4 7" id="KW-0378">Hydrolase</keyword>
<feature type="active site" description="Charge relay system" evidence="7">
    <location>
        <position position="218"/>
    </location>
</feature>
<gene>
    <name evidence="11" type="ORF">LTR24_006310</name>
</gene>
<keyword evidence="2 7" id="KW-0645">Protease</keyword>
<keyword evidence="12" id="KW-1185">Reference proteome</keyword>
<dbReference type="Pfam" id="PF00082">
    <property type="entry name" value="Peptidase_S8"/>
    <property type="match status" value="1"/>
</dbReference>
<dbReference type="InterPro" id="IPR023827">
    <property type="entry name" value="Peptidase_S8_Asp-AS"/>
</dbReference>
<dbReference type="Gene3D" id="3.40.50.200">
    <property type="entry name" value="Peptidase S8/S53 domain"/>
    <property type="match status" value="1"/>
</dbReference>
<keyword evidence="3 9" id="KW-0732">Signal</keyword>
<dbReference type="InterPro" id="IPR000209">
    <property type="entry name" value="Peptidase_S8/S53_dom"/>
</dbReference>
<feature type="active site" description="Charge relay system" evidence="7">
    <location>
        <position position="178"/>
    </location>
</feature>
<evidence type="ECO:0000256" key="7">
    <source>
        <dbReference type="PROSITE-ProRule" id="PRU01240"/>
    </source>
</evidence>
<organism evidence="11 12">
    <name type="scientific">Lithohypha guttulata</name>
    <dbReference type="NCBI Taxonomy" id="1690604"/>
    <lineage>
        <taxon>Eukaryota</taxon>
        <taxon>Fungi</taxon>
        <taxon>Dikarya</taxon>
        <taxon>Ascomycota</taxon>
        <taxon>Pezizomycotina</taxon>
        <taxon>Eurotiomycetes</taxon>
        <taxon>Chaetothyriomycetidae</taxon>
        <taxon>Chaetothyriales</taxon>
        <taxon>Trichomeriaceae</taxon>
        <taxon>Lithohypha</taxon>
    </lineage>
</organism>
<dbReference type="PROSITE" id="PS00136">
    <property type="entry name" value="SUBTILASE_ASP"/>
    <property type="match status" value="1"/>
</dbReference>
<feature type="domain" description="Peptidase S8/S53" evidence="10">
    <location>
        <begin position="169"/>
        <end position="447"/>
    </location>
</feature>
<evidence type="ECO:0000256" key="8">
    <source>
        <dbReference type="SAM" id="MobiDB-lite"/>
    </source>
</evidence>
<feature type="chain" id="PRO_5045555600" description="Peptidase S8/S53 domain-containing protein" evidence="9">
    <location>
        <begin position="22"/>
        <end position="462"/>
    </location>
</feature>
<evidence type="ECO:0000259" key="10">
    <source>
        <dbReference type="Pfam" id="PF00082"/>
    </source>
</evidence>
<dbReference type="PROSITE" id="PS51892">
    <property type="entry name" value="SUBTILASE"/>
    <property type="match status" value="1"/>
</dbReference>
<accession>A0ABR0K6D8</accession>
<reference evidence="11 12" key="1">
    <citation type="submission" date="2023-08" db="EMBL/GenBank/DDBJ databases">
        <title>Black Yeasts Isolated from many extreme environments.</title>
        <authorList>
            <person name="Coleine C."/>
            <person name="Stajich J.E."/>
            <person name="Selbmann L."/>
        </authorList>
    </citation>
    <scope>NUCLEOTIDE SEQUENCE [LARGE SCALE GENOMIC DNA]</scope>
    <source>
        <strain evidence="11 12">CCFEE 5885</strain>
    </source>
</reference>
<dbReference type="EMBL" id="JAVRRG010000080">
    <property type="protein sequence ID" value="KAK5089316.1"/>
    <property type="molecule type" value="Genomic_DNA"/>
</dbReference>
<evidence type="ECO:0000256" key="2">
    <source>
        <dbReference type="ARBA" id="ARBA00022670"/>
    </source>
</evidence>
<evidence type="ECO:0000256" key="5">
    <source>
        <dbReference type="ARBA" id="ARBA00022825"/>
    </source>
</evidence>
<feature type="compositionally biased region" description="Basic residues" evidence="8">
    <location>
        <begin position="121"/>
        <end position="132"/>
    </location>
</feature>
<keyword evidence="6" id="KW-0865">Zymogen</keyword>
<dbReference type="InterPro" id="IPR036852">
    <property type="entry name" value="Peptidase_S8/S53_dom_sf"/>
</dbReference>
<dbReference type="PRINTS" id="PR00723">
    <property type="entry name" value="SUBTILISIN"/>
</dbReference>
<dbReference type="PANTHER" id="PTHR43806:SF11">
    <property type="entry name" value="CEREVISIN-RELATED"/>
    <property type="match status" value="1"/>
</dbReference>
<sequence length="462" mass="50980">MGVRYSLFALLLFVLISQALAEKYWYSFWPKHIANSHKNDNPAAGEPEDNAAFDKMLKEDAINVGSCVWKSSDSVGGATWYWTAQMEGDVAHEKYGDMKFFELVVSSEDEDGTPPESPPVRRSRAHPRKVKRGKEGEVYQAYPPAPLEFLSRPEGVHKQELFGYDASAGKGVRVYVVDSGVNKDSPGWINGDDRKPDYLFAEPFSKHEEIDLDDEDGHGSCMADLAVGQWNGVAKRADLTSVQVDDLSDELRTLMSYEINLDALVKIADDFEDKGLGWGKVVLLLPFGWPDPLTSTRGKVFDNAYFTMLEALNRRGFAIVTSLSNYDGEGGCKAPPCIYGDPDNAPHYLPEIITVGEAWVDDGSYADEEDDRLSWTTIYGPGNDGKDGPDRDKGIKCLGPEGTEYDNVQQGTSVAASYVAGLMAYFKGLDLDPAAARQRLLDSAYKRDADGPKMPWNGAFSK</sequence>
<evidence type="ECO:0000313" key="11">
    <source>
        <dbReference type="EMBL" id="KAK5089316.1"/>
    </source>
</evidence>
<evidence type="ECO:0000256" key="6">
    <source>
        <dbReference type="ARBA" id="ARBA00023145"/>
    </source>
</evidence>
<evidence type="ECO:0000256" key="4">
    <source>
        <dbReference type="ARBA" id="ARBA00022801"/>
    </source>
</evidence>
<comment type="similarity">
    <text evidence="1 7">Belongs to the peptidase S8 family.</text>
</comment>
<dbReference type="Proteomes" id="UP001345013">
    <property type="component" value="Unassembled WGS sequence"/>
</dbReference>
<evidence type="ECO:0000313" key="12">
    <source>
        <dbReference type="Proteomes" id="UP001345013"/>
    </source>
</evidence>
<feature type="region of interest" description="Disordered" evidence="8">
    <location>
        <begin position="107"/>
        <end position="134"/>
    </location>
</feature>